<dbReference type="GO" id="GO:0005634">
    <property type="term" value="C:nucleus"/>
    <property type="evidence" value="ECO:0007669"/>
    <property type="project" value="UniProtKB-SubCell"/>
</dbReference>
<feature type="region of interest" description="Disordered" evidence="3">
    <location>
        <begin position="304"/>
        <end position="324"/>
    </location>
</feature>
<evidence type="ECO:0000256" key="1">
    <source>
        <dbReference type="ARBA" id="ARBA00004123"/>
    </source>
</evidence>
<reference evidence="5 6" key="1">
    <citation type="submission" date="2017-04" db="EMBL/GenBank/DDBJ databases">
        <title>Draft genome of the yeast Clavispora lusitaniae type strain CBS 6936.</title>
        <authorList>
            <person name="Durrens P."/>
            <person name="Klopp C."/>
            <person name="Biteau N."/>
            <person name="Fitton-Ouhabi V."/>
            <person name="Dementhon K."/>
            <person name="Accoceberry I."/>
            <person name="Sherman D.J."/>
            <person name="Noel T."/>
        </authorList>
    </citation>
    <scope>NUCLEOTIDE SEQUENCE [LARGE SCALE GENOMIC DNA]</scope>
    <source>
        <strain evidence="5 6">CBS 6936</strain>
    </source>
</reference>
<feature type="region of interest" description="Disordered" evidence="3">
    <location>
        <begin position="95"/>
        <end position="130"/>
    </location>
</feature>
<evidence type="ECO:0000256" key="3">
    <source>
        <dbReference type="SAM" id="MobiDB-lite"/>
    </source>
</evidence>
<protein>
    <submittedName>
        <fullName evidence="5">Eukaryotic translation initiation factor subunit</fullName>
    </submittedName>
</protein>
<dbReference type="CDD" id="cd00067">
    <property type="entry name" value="GAL4"/>
    <property type="match status" value="1"/>
</dbReference>
<evidence type="ECO:0000256" key="2">
    <source>
        <dbReference type="ARBA" id="ARBA00023242"/>
    </source>
</evidence>
<dbReference type="Gene3D" id="4.10.240.10">
    <property type="entry name" value="Zn(2)-C6 fungal-type DNA-binding domain"/>
    <property type="match status" value="1"/>
</dbReference>
<dbReference type="EMBL" id="LYUB02000017">
    <property type="protein sequence ID" value="OVF06874.1"/>
    <property type="molecule type" value="Genomic_DNA"/>
</dbReference>
<dbReference type="PANTHER" id="PTHR37534:SF43">
    <property type="entry name" value="FINGER DOMAIN PROTEIN, PUTATIVE (AFU_ORTHOLOGUE AFUA_1G01850)-RELATED"/>
    <property type="match status" value="1"/>
</dbReference>
<dbReference type="Pfam" id="PF11951">
    <property type="entry name" value="Fungal_trans_2"/>
    <property type="match status" value="1"/>
</dbReference>
<organism evidence="5 6">
    <name type="scientific">Clavispora lusitaniae</name>
    <name type="common">Candida lusitaniae</name>
    <dbReference type="NCBI Taxonomy" id="36911"/>
    <lineage>
        <taxon>Eukaryota</taxon>
        <taxon>Fungi</taxon>
        <taxon>Dikarya</taxon>
        <taxon>Ascomycota</taxon>
        <taxon>Saccharomycotina</taxon>
        <taxon>Pichiomycetes</taxon>
        <taxon>Metschnikowiaceae</taxon>
        <taxon>Clavispora</taxon>
    </lineage>
</organism>
<keyword evidence="2" id="KW-0539">Nucleus</keyword>
<dbReference type="PROSITE" id="PS50048">
    <property type="entry name" value="ZN2_CY6_FUNGAL_2"/>
    <property type="match status" value="1"/>
</dbReference>
<dbReference type="Pfam" id="PF00172">
    <property type="entry name" value="Zn_clus"/>
    <property type="match status" value="1"/>
</dbReference>
<comment type="caution">
    <text evidence="5">The sequence shown here is derived from an EMBL/GenBank/DDBJ whole genome shotgun (WGS) entry which is preliminary data.</text>
</comment>
<dbReference type="PANTHER" id="PTHR37534">
    <property type="entry name" value="TRANSCRIPTIONAL ACTIVATOR PROTEIN UGA3"/>
    <property type="match status" value="1"/>
</dbReference>
<dbReference type="InterPro" id="IPR001138">
    <property type="entry name" value="Zn2Cys6_DnaBD"/>
</dbReference>
<feature type="compositionally biased region" description="Polar residues" evidence="3">
    <location>
        <begin position="120"/>
        <end position="130"/>
    </location>
</feature>
<proteinExistence type="predicted"/>
<dbReference type="GO" id="GO:0003743">
    <property type="term" value="F:translation initiation factor activity"/>
    <property type="evidence" value="ECO:0007669"/>
    <property type="project" value="UniProtKB-KW"/>
</dbReference>
<feature type="region of interest" description="Disordered" evidence="3">
    <location>
        <begin position="54"/>
        <end position="75"/>
    </location>
</feature>
<comment type="subcellular location">
    <subcellularLocation>
        <location evidence="1">Nucleus</location>
    </subcellularLocation>
</comment>
<accession>A0AA91T090</accession>
<feature type="region of interest" description="Disordered" evidence="3">
    <location>
        <begin position="249"/>
        <end position="271"/>
    </location>
</feature>
<dbReference type="GO" id="GO:0008270">
    <property type="term" value="F:zinc ion binding"/>
    <property type="evidence" value="ECO:0007669"/>
    <property type="project" value="InterPro"/>
</dbReference>
<evidence type="ECO:0000313" key="5">
    <source>
        <dbReference type="EMBL" id="OVF06874.1"/>
    </source>
</evidence>
<evidence type="ECO:0000259" key="4">
    <source>
        <dbReference type="PROSITE" id="PS50048"/>
    </source>
</evidence>
<dbReference type="InterPro" id="IPR021858">
    <property type="entry name" value="Fun_TF"/>
</dbReference>
<gene>
    <name evidence="5" type="ORF">A9F13_17g00935</name>
</gene>
<dbReference type="AlphaFoldDB" id="A0AA91T090"/>
<dbReference type="InterPro" id="IPR036864">
    <property type="entry name" value="Zn2-C6_fun-type_DNA-bd_sf"/>
</dbReference>
<dbReference type="GO" id="GO:0045944">
    <property type="term" value="P:positive regulation of transcription by RNA polymerase II"/>
    <property type="evidence" value="ECO:0007669"/>
    <property type="project" value="TreeGrafter"/>
</dbReference>
<feature type="compositionally biased region" description="Polar residues" evidence="3">
    <location>
        <begin position="63"/>
        <end position="75"/>
    </location>
</feature>
<dbReference type="SUPFAM" id="SSF57701">
    <property type="entry name" value="Zn2/Cys6 DNA-binding domain"/>
    <property type="match status" value="1"/>
</dbReference>
<keyword evidence="5" id="KW-0396">Initiation factor</keyword>
<sequence length="807" mass="89925">MQAPPKKKIRRSRLGCHRCKRLKIKCTEERPACAACLKGNVQCDYSLKLTWGGRPFKNKKGSKSPNSEFVSPQTASPLGTLTFVSGYDGASTSSMGKAHANAASWPMAKSESEPMPKTQPMPQFSSLNNTPNPIKVKTEDVGGPNLGDFAISRSPTLSQMLDKDLASASRALGSFNQSHGQVSLRNSELLTSLIDGQQDTSENYPMSENQVLVNAKNESDSKISNNVESGRSNGHKDIRIQDLVFSAKTSPEVQARTPSDFHSSETSDSQDPYAKDIACIESLIPEQPRSPYFSDFLSSFPKSPGVLPNRSPESISYEEEVTRSIPNETSIEDPENMSEEDHAMAVLNSIPPALMPLPEILLNVPYYRQLLHFWINVASNNLVPAPSHIYRDNPFKVILPQMAMHYDGILTTILAFSAKVRQSLDPNGVSQQPIIDQLLGRSCNELLRQLQDKNEATSDSTLAIILLLSGYETVSSNDFEKHRTHNIGASEIVSARVSKMVGTANEDSTGAQISSCFSLSHSRDESDIAYFLMRWFAYMDILGALAATKGRDKYLRAYKNRGKYSPVENVFANDTNGTSSTDPKRDIDYFVGFDTKLFRHFVNISLLIDEVNRYLAEPDAREDAIPSYIIANGLEIKSQLMKDYEYGEERRSTIMDELIEAKLKFKKPPSPTSSKNVKDLVHDDNILRATNKVFFDAALMNLYRRVFRLPRSSTIVQDLATEMAEILEYGIESTSPAEICSIFCHFCAGCETLDPEKRQFYFNRFSKLSIAGNINAMKSLLIMQRCWDTGEDWLTAANVLDIDVVLL</sequence>
<dbReference type="KEGG" id="clus:A9F13_17g00935"/>
<feature type="domain" description="Zn(2)-C6 fungal-type" evidence="4">
    <location>
        <begin position="15"/>
        <end position="45"/>
    </location>
</feature>
<dbReference type="Proteomes" id="UP000195602">
    <property type="component" value="Unassembled WGS sequence"/>
</dbReference>
<evidence type="ECO:0000313" key="6">
    <source>
        <dbReference type="Proteomes" id="UP000195602"/>
    </source>
</evidence>
<keyword evidence="5" id="KW-0648">Protein biosynthesis</keyword>
<dbReference type="GO" id="GO:0000981">
    <property type="term" value="F:DNA-binding transcription factor activity, RNA polymerase II-specific"/>
    <property type="evidence" value="ECO:0007669"/>
    <property type="project" value="InterPro"/>
</dbReference>
<name>A0AA91T090_CLALS</name>
<dbReference type="SMART" id="SM00066">
    <property type="entry name" value="GAL4"/>
    <property type="match status" value="1"/>
</dbReference>
<dbReference type="GO" id="GO:0000976">
    <property type="term" value="F:transcription cis-regulatory region binding"/>
    <property type="evidence" value="ECO:0007669"/>
    <property type="project" value="TreeGrafter"/>
</dbReference>
<feature type="compositionally biased region" description="Polar residues" evidence="3">
    <location>
        <begin position="249"/>
        <end position="270"/>
    </location>
</feature>
<dbReference type="PROSITE" id="PS00463">
    <property type="entry name" value="ZN2_CY6_FUNGAL_1"/>
    <property type="match status" value="1"/>
</dbReference>